<organism evidence="2 3">
    <name type="scientific">Neolentinus lepideus HHB14362 ss-1</name>
    <dbReference type="NCBI Taxonomy" id="1314782"/>
    <lineage>
        <taxon>Eukaryota</taxon>
        <taxon>Fungi</taxon>
        <taxon>Dikarya</taxon>
        <taxon>Basidiomycota</taxon>
        <taxon>Agaricomycotina</taxon>
        <taxon>Agaricomycetes</taxon>
        <taxon>Gloeophyllales</taxon>
        <taxon>Gloeophyllaceae</taxon>
        <taxon>Neolentinus</taxon>
    </lineage>
</organism>
<feature type="region of interest" description="Disordered" evidence="1">
    <location>
        <begin position="65"/>
        <end position="89"/>
    </location>
</feature>
<gene>
    <name evidence="2" type="ORF">NEOLEDRAFT_1184458</name>
</gene>
<keyword evidence="3" id="KW-1185">Reference proteome</keyword>
<dbReference type="AlphaFoldDB" id="A0A165MEC4"/>
<protein>
    <submittedName>
        <fullName evidence="2">Uncharacterized protein</fullName>
    </submittedName>
</protein>
<dbReference type="Proteomes" id="UP000076761">
    <property type="component" value="Unassembled WGS sequence"/>
</dbReference>
<evidence type="ECO:0000313" key="3">
    <source>
        <dbReference type="Proteomes" id="UP000076761"/>
    </source>
</evidence>
<proteinExistence type="predicted"/>
<dbReference type="EMBL" id="KV425696">
    <property type="protein sequence ID" value="KZT18230.1"/>
    <property type="molecule type" value="Genomic_DNA"/>
</dbReference>
<evidence type="ECO:0000313" key="2">
    <source>
        <dbReference type="EMBL" id="KZT18230.1"/>
    </source>
</evidence>
<sequence length="181" mass="19478">MDWSINYREGKAVSRSRATLPTRCLRLHARHPLIGINSINPKEARKLTSEQHDILAHRLPPDSLAAGAEAKSAAAKHPEVPGSVDEQAGGGTQAHMWGAQDLRVCPPGPLTAEAQSAAAKHPEGVAPKKDLNRKELHKVALEDTALIEAEHVSQSPPYIAAARTLSLLACLVGSMLHRREI</sequence>
<accession>A0A165MEC4</accession>
<name>A0A165MEC4_9AGAM</name>
<dbReference type="STRING" id="1314782.A0A165MEC4"/>
<evidence type="ECO:0000256" key="1">
    <source>
        <dbReference type="SAM" id="MobiDB-lite"/>
    </source>
</evidence>
<dbReference type="InParanoid" id="A0A165MEC4"/>
<reference evidence="2 3" key="1">
    <citation type="journal article" date="2016" name="Mol. Biol. Evol.">
        <title>Comparative Genomics of Early-Diverging Mushroom-Forming Fungi Provides Insights into the Origins of Lignocellulose Decay Capabilities.</title>
        <authorList>
            <person name="Nagy L.G."/>
            <person name="Riley R."/>
            <person name="Tritt A."/>
            <person name="Adam C."/>
            <person name="Daum C."/>
            <person name="Floudas D."/>
            <person name="Sun H."/>
            <person name="Yadav J.S."/>
            <person name="Pangilinan J."/>
            <person name="Larsson K.H."/>
            <person name="Matsuura K."/>
            <person name="Barry K."/>
            <person name="Labutti K."/>
            <person name="Kuo R."/>
            <person name="Ohm R.A."/>
            <person name="Bhattacharya S.S."/>
            <person name="Shirouzu T."/>
            <person name="Yoshinaga Y."/>
            <person name="Martin F.M."/>
            <person name="Grigoriev I.V."/>
            <person name="Hibbett D.S."/>
        </authorList>
    </citation>
    <scope>NUCLEOTIDE SEQUENCE [LARGE SCALE GENOMIC DNA]</scope>
    <source>
        <strain evidence="2 3">HHB14362 ss-1</strain>
    </source>
</reference>
<feature type="compositionally biased region" description="Low complexity" evidence="1">
    <location>
        <begin position="65"/>
        <end position="75"/>
    </location>
</feature>